<protein>
    <submittedName>
        <fullName evidence="7">Membrane protein-like protein (Modular protein)</fullName>
    </submittedName>
</protein>
<dbReference type="AlphaFoldDB" id="A0A212K1N7"/>
<keyword evidence="3 5" id="KW-1133">Transmembrane helix</keyword>
<name>A0A212K1N7_9PROT</name>
<feature type="transmembrane region" description="Helical" evidence="5">
    <location>
        <begin position="68"/>
        <end position="86"/>
    </location>
</feature>
<sequence>MTLPDRFVSSLARGCQVALAVLIAFLAALESTGILHPASAVFGALWASISAIVVLQNDISATGSAARLRFWGTILGAVIAGGYLMLWPFSPLALGVCIALAVAGAHLLNQNDGGRLAAITVTVILLQGQMNPGAHPLVTAGLRFFEACLGAASAVIVSWGWMRVARYGRFGG</sequence>
<evidence type="ECO:0000256" key="5">
    <source>
        <dbReference type="SAM" id="Phobius"/>
    </source>
</evidence>
<dbReference type="EMBL" id="FLUO01000001">
    <property type="protein sequence ID" value="SBW05415.1"/>
    <property type="molecule type" value="Genomic_DNA"/>
</dbReference>
<organism evidence="7">
    <name type="scientific">uncultured Alphaproteobacteria bacterium</name>
    <dbReference type="NCBI Taxonomy" id="91750"/>
    <lineage>
        <taxon>Bacteria</taxon>
        <taxon>Pseudomonadati</taxon>
        <taxon>Pseudomonadota</taxon>
        <taxon>Alphaproteobacteria</taxon>
        <taxon>environmental samples</taxon>
    </lineage>
</organism>
<dbReference type="Pfam" id="PF13515">
    <property type="entry name" value="FUSC_2"/>
    <property type="match status" value="1"/>
</dbReference>
<evidence type="ECO:0000256" key="2">
    <source>
        <dbReference type="ARBA" id="ARBA00022692"/>
    </source>
</evidence>
<evidence type="ECO:0000259" key="6">
    <source>
        <dbReference type="Pfam" id="PF13515"/>
    </source>
</evidence>
<gene>
    <name evidence="7" type="ORF">KL86APRO_11977</name>
</gene>
<comment type="subcellular location">
    <subcellularLocation>
        <location evidence="1">Membrane</location>
        <topology evidence="1">Multi-pass membrane protein</topology>
    </subcellularLocation>
</comment>
<dbReference type="InterPro" id="IPR049453">
    <property type="entry name" value="Memb_transporter_dom"/>
</dbReference>
<evidence type="ECO:0000256" key="1">
    <source>
        <dbReference type="ARBA" id="ARBA00004141"/>
    </source>
</evidence>
<dbReference type="GO" id="GO:0016020">
    <property type="term" value="C:membrane"/>
    <property type="evidence" value="ECO:0007669"/>
    <property type="project" value="UniProtKB-SubCell"/>
</dbReference>
<feature type="transmembrane region" description="Helical" evidence="5">
    <location>
        <begin position="140"/>
        <end position="162"/>
    </location>
</feature>
<evidence type="ECO:0000256" key="3">
    <source>
        <dbReference type="ARBA" id="ARBA00022989"/>
    </source>
</evidence>
<evidence type="ECO:0000313" key="7">
    <source>
        <dbReference type="EMBL" id="SBW05415.1"/>
    </source>
</evidence>
<feature type="domain" description="Integral membrane bound transporter" evidence="6">
    <location>
        <begin position="43"/>
        <end position="157"/>
    </location>
</feature>
<feature type="transmembrane region" description="Helical" evidence="5">
    <location>
        <begin position="7"/>
        <end position="28"/>
    </location>
</feature>
<proteinExistence type="predicted"/>
<keyword evidence="2 5" id="KW-0812">Transmembrane</keyword>
<feature type="transmembrane region" description="Helical" evidence="5">
    <location>
        <begin position="116"/>
        <end position="134"/>
    </location>
</feature>
<feature type="transmembrane region" description="Helical" evidence="5">
    <location>
        <begin position="92"/>
        <end position="109"/>
    </location>
</feature>
<accession>A0A212K1N7</accession>
<keyword evidence="4 5" id="KW-0472">Membrane</keyword>
<feature type="transmembrane region" description="Helical" evidence="5">
    <location>
        <begin position="34"/>
        <end position="56"/>
    </location>
</feature>
<reference evidence="7" key="1">
    <citation type="submission" date="2016-04" db="EMBL/GenBank/DDBJ databases">
        <authorList>
            <person name="Evans L.H."/>
            <person name="Alamgir A."/>
            <person name="Owens N."/>
            <person name="Weber N.D."/>
            <person name="Virtaneva K."/>
            <person name="Barbian K."/>
            <person name="Babar A."/>
            <person name="Rosenke K."/>
        </authorList>
    </citation>
    <scope>NUCLEOTIDE SEQUENCE</scope>
    <source>
        <strain evidence="7">86</strain>
    </source>
</reference>
<evidence type="ECO:0000256" key="4">
    <source>
        <dbReference type="ARBA" id="ARBA00023136"/>
    </source>
</evidence>